<evidence type="ECO:0000313" key="3">
    <source>
        <dbReference type="EMBL" id="UOR03995.1"/>
    </source>
</evidence>
<evidence type="ECO:0000313" key="4">
    <source>
        <dbReference type="Proteomes" id="UP000829925"/>
    </source>
</evidence>
<accession>A0A8T9SQC4</accession>
<feature type="compositionally biased region" description="Low complexity" evidence="1">
    <location>
        <begin position="21"/>
        <end position="41"/>
    </location>
</feature>
<gene>
    <name evidence="3" type="ORF">MUN82_13685</name>
</gene>
<dbReference type="Proteomes" id="UP000829925">
    <property type="component" value="Chromosome"/>
</dbReference>
<dbReference type="RefSeq" id="WP_245091279.1">
    <property type="nucleotide sequence ID" value="NZ_CP095053.1"/>
</dbReference>
<keyword evidence="2" id="KW-0732">Signal</keyword>
<sequence length="310" mass="34484">MKYMSFLLSAFLTGALLTSSCSSNPSETSTTPSTATTTADTSSDDQGKKGKKSKKQKRKEAVKAIDQLTSIGHLEEVRESSGLAIADEPDTFYTFGDDGNPPIVYKVSDTGKLLKTIRLSATNHDWESIARDDKGNYFMGDMGNNNSDRRNLAVLRFRPESPDEVGMIKFTYPDQKEFPPSKKERNFDVEASLWHQGQLYLFTKDRGASTTSKVYTLPDKPGTYEAKLLTKLSIPGQVTDANLSPNGRRLVLMARQEMFVLEGNSMTEILKATPKQISLKNTGQTEGVVFVDDDTIYISTEQGNLYKYEF</sequence>
<feature type="compositionally biased region" description="Basic residues" evidence="1">
    <location>
        <begin position="49"/>
        <end position="59"/>
    </location>
</feature>
<evidence type="ECO:0000256" key="1">
    <source>
        <dbReference type="SAM" id="MobiDB-lite"/>
    </source>
</evidence>
<keyword evidence="4" id="KW-1185">Reference proteome</keyword>
<proteinExistence type="predicted"/>
<feature type="signal peptide" evidence="2">
    <location>
        <begin position="1"/>
        <end position="25"/>
    </location>
</feature>
<organism evidence="3 4">
    <name type="scientific">Hymenobacter aerilatus</name>
    <dbReference type="NCBI Taxonomy" id="2932251"/>
    <lineage>
        <taxon>Bacteria</taxon>
        <taxon>Pseudomonadati</taxon>
        <taxon>Bacteroidota</taxon>
        <taxon>Cytophagia</taxon>
        <taxon>Cytophagales</taxon>
        <taxon>Hymenobacteraceae</taxon>
        <taxon>Hymenobacter</taxon>
    </lineage>
</organism>
<dbReference type="AlphaFoldDB" id="A0A8T9SQC4"/>
<evidence type="ECO:0008006" key="5">
    <source>
        <dbReference type="Google" id="ProtNLM"/>
    </source>
</evidence>
<feature type="chain" id="PRO_5035777030" description="SdiA-regulated family protein" evidence="2">
    <location>
        <begin position="26"/>
        <end position="310"/>
    </location>
</feature>
<name>A0A8T9SQC4_9BACT</name>
<dbReference type="KEGG" id="haei:MUN82_13685"/>
<feature type="region of interest" description="Disordered" evidence="1">
    <location>
        <begin position="21"/>
        <end position="59"/>
    </location>
</feature>
<dbReference type="SUPFAM" id="SSF101898">
    <property type="entry name" value="NHL repeat"/>
    <property type="match status" value="1"/>
</dbReference>
<dbReference type="EMBL" id="CP095053">
    <property type="protein sequence ID" value="UOR03995.1"/>
    <property type="molecule type" value="Genomic_DNA"/>
</dbReference>
<evidence type="ECO:0000256" key="2">
    <source>
        <dbReference type="SAM" id="SignalP"/>
    </source>
</evidence>
<reference evidence="3 4" key="1">
    <citation type="submission" date="2022-04" db="EMBL/GenBank/DDBJ databases">
        <title>Hymenobacter sp. isolated from the air.</title>
        <authorList>
            <person name="Won M."/>
            <person name="Lee C.-M."/>
            <person name="Woen H.-Y."/>
            <person name="Kwon S.-W."/>
        </authorList>
    </citation>
    <scope>NUCLEOTIDE SEQUENCE [LARGE SCALE GENOMIC DNA]</scope>
    <source>
        <strain evidence="4">5413 J-13</strain>
    </source>
</reference>
<dbReference type="PROSITE" id="PS51257">
    <property type="entry name" value="PROKAR_LIPOPROTEIN"/>
    <property type="match status" value="1"/>
</dbReference>
<protein>
    <recommendedName>
        <fullName evidence="5">SdiA-regulated family protein</fullName>
    </recommendedName>
</protein>